<reference evidence="1 2" key="1">
    <citation type="journal article" date="2015" name="Nat. Commun.">
        <title>Lucilia cuprina genome unlocks parasitic fly biology to underpin future interventions.</title>
        <authorList>
            <person name="Anstead C.A."/>
            <person name="Korhonen P.K."/>
            <person name="Young N.D."/>
            <person name="Hall R.S."/>
            <person name="Jex A.R."/>
            <person name="Murali S.C."/>
            <person name="Hughes D.S."/>
            <person name="Lee S.F."/>
            <person name="Perry T."/>
            <person name="Stroehlein A.J."/>
            <person name="Ansell B.R."/>
            <person name="Breugelmans B."/>
            <person name="Hofmann A."/>
            <person name="Qu J."/>
            <person name="Dugan S."/>
            <person name="Lee S.L."/>
            <person name="Chao H."/>
            <person name="Dinh H."/>
            <person name="Han Y."/>
            <person name="Doddapaneni H.V."/>
            <person name="Worley K.C."/>
            <person name="Muzny D.M."/>
            <person name="Ioannidis P."/>
            <person name="Waterhouse R.M."/>
            <person name="Zdobnov E.M."/>
            <person name="James P.J."/>
            <person name="Bagnall N.H."/>
            <person name="Kotze A.C."/>
            <person name="Gibbs R.A."/>
            <person name="Richards S."/>
            <person name="Batterham P."/>
            <person name="Gasser R.B."/>
        </authorList>
    </citation>
    <scope>NUCLEOTIDE SEQUENCE [LARGE SCALE GENOMIC DNA]</scope>
    <source>
        <strain evidence="1 2">LS</strain>
        <tissue evidence="1">Full body</tissue>
    </source>
</reference>
<dbReference type="EMBL" id="JRES01001347">
    <property type="protein sequence ID" value="KNC23513.1"/>
    <property type="molecule type" value="Genomic_DNA"/>
</dbReference>
<evidence type="ECO:0000313" key="2">
    <source>
        <dbReference type="Proteomes" id="UP000037069"/>
    </source>
</evidence>
<keyword evidence="2" id="KW-1185">Reference proteome</keyword>
<gene>
    <name evidence="1" type="ORF">FF38_09186</name>
</gene>
<comment type="caution">
    <text evidence="1">The sequence shown here is derived from an EMBL/GenBank/DDBJ whole genome shotgun (WGS) entry which is preliminary data.</text>
</comment>
<protein>
    <submittedName>
        <fullName evidence="1">Uncharacterized protein</fullName>
    </submittedName>
</protein>
<evidence type="ECO:0000313" key="1">
    <source>
        <dbReference type="EMBL" id="KNC23513.1"/>
    </source>
</evidence>
<sequence length="168" mass="19261">MIVLLLIIDLIQGNLNSICSPTLTSNDNKAVQFCLQFLLFAIALSHILNLKPCDVVAEISIILCRHQRCDQNRPATDDGHTGYSLKTLMIQKYPITQQQTREVRDTISQNPRFDGEILRPDSDWEQINSLEKYQFNLCTDGFSNWLVNPVVTRSNIYISLRISKRKAH</sequence>
<dbReference type="AlphaFoldDB" id="A0A0L0BU51"/>
<organism evidence="1 2">
    <name type="scientific">Lucilia cuprina</name>
    <name type="common">Green bottle fly</name>
    <name type="synonym">Australian sheep blowfly</name>
    <dbReference type="NCBI Taxonomy" id="7375"/>
    <lineage>
        <taxon>Eukaryota</taxon>
        <taxon>Metazoa</taxon>
        <taxon>Ecdysozoa</taxon>
        <taxon>Arthropoda</taxon>
        <taxon>Hexapoda</taxon>
        <taxon>Insecta</taxon>
        <taxon>Pterygota</taxon>
        <taxon>Neoptera</taxon>
        <taxon>Endopterygota</taxon>
        <taxon>Diptera</taxon>
        <taxon>Brachycera</taxon>
        <taxon>Muscomorpha</taxon>
        <taxon>Oestroidea</taxon>
        <taxon>Calliphoridae</taxon>
        <taxon>Luciliinae</taxon>
        <taxon>Lucilia</taxon>
    </lineage>
</organism>
<name>A0A0L0BU51_LUCCU</name>
<proteinExistence type="predicted"/>
<dbReference type="Proteomes" id="UP000037069">
    <property type="component" value="Unassembled WGS sequence"/>
</dbReference>
<accession>A0A0L0BU51</accession>